<sequence>MFVNCVAPLDSARGSLSEVRDWLRSDWQPVGAALSPEAGEARVAILETLTAAKNLIDTMKSRITEAID</sequence>
<accession>A0A1S1LTC9</accession>
<evidence type="ECO:0000313" key="2">
    <source>
        <dbReference type="Proteomes" id="UP000179441"/>
    </source>
</evidence>
<dbReference type="Proteomes" id="UP000179441">
    <property type="component" value="Unassembled WGS sequence"/>
</dbReference>
<name>A0A1S1LTC9_MYCCH</name>
<reference evidence="1 2" key="1">
    <citation type="submission" date="2016-10" db="EMBL/GenBank/DDBJ databases">
        <title>Evaluation of Human, Veterinary and Environmental Mycobacterium chelonae Isolates by Core Genome Phylogenomic Analysis, Targeted Gene Comparison, and Anti-microbial Susceptibility Patterns: A Tale of Mistaken Identities.</title>
        <authorList>
            <person name="Fogelson S.B."/>
            <person name="Camus A.C."/>
            <person name="Lorenz W."/>
            <person name="Vasireddy R."/>
            <person name="Vasireddy S."/>
            <person name="Smith T."/>
            <person name="Brown-Elliott B.A."/>
            <person name="Wallace R.J.Jr."/>
            <person name="Hasan N.A."/>
            <person name="Reischl U."/>
            <person name="Sanchez S."/>
        </authorList>
    </citation>
    <scope>NUCLEOTIDE SEQUENCE [LARGE SCALE GENOMIC DNA]</scope>
    <source>
        <strain evidence="1 2">15518</strain>
    </source>
</reference>
<comment type="caution">
    <text evidence="1">The sequence shown here is derived from an EMBL/GenBank/DDBJ whole genome shotgun (WGS) entry which is preliminary data.</text>
</comment>
<gene>
    <name evidence="1" type="ORF">BKG84_29055</name>
</gene>
<organism evidence="1 2">
    <name type="scientific">Mycobacteroides chelonae</name>
    <name type="common">Mycobacterium chelonae</name>
    <dbReference type="NCBI Taxonomy" id="1774"/>
    <lineage>
        <taxon>Bacteria</taxon>
        <taxon>Bacillati</taxon>
        <taxon>Actinomycetota</taxon>
        <taxon>Actinomycetes</taxon>
        <taxon>Mycobacteriales</taxon>
        <taxon>Mycobacteriaceae</taxon>
        <taxon>Mycobacteroides</taxon>
    </lineage>
</organism>
<proteinExistence type="predicted"/>
<protein>
    <submittedName>
        <fullName evidence="1">Uncharacterized protein</fullName>
    </submittedName>
</protein>
<feature type="non-terminal residue" evidence="1">
    <location>
        <position position="68"/>
    </location>
</feature>
<dbReference type="EMBL" id="MLIS01000455">
    <property type="protein sequence ID" value="OHU72375.1"/>
    <property type="molecule type" value="Genomic_DNA"/>
</dbReference>
<dbReference type="AlphaFoldDB" id="A0A1S1LTC9"/>
<dbReference type="RefSeq" id="WP_070953058.1">
    <property type="nucleotide sequence ID" value="NZ_MLIS01000455.1"/>
</dbReference>
<evidence type="ECO:0000313" key="1">
    <source>
        <dbReference type="EMBL" id="OHU72375.1"/>
    </source>
</evidence>
<keyword evidence="2" id="KW-1185">Reference proteome</keyword>